<feature type="transmembrane region" description="Helical" evidence="1">
    <location>
        <begin position="107"/>
        <end position="126"/>
    </location>
</feature>
<sequence>MTAPELSVEGGSVVAVAVGFLLALGTIALSSWIVLVAYRGYRKSSERSILFLAVGIGLTATVPTVARIVVPTVGASALLSTAVAVAVQFSGLIWILYAVYGRPEDGGYRAVATAAVGSLFVLLAPLAAVERGIGESAAMTGVSAVTAVVGGFVAIQAYRGYRRYDRRPMLLLAVGVGLLTVGSFGTLTAVDLLGSTSDAVALGSVWSIELLGLLSILRSLTTDRSG</sequence>
<keyword evidence="1" id="KW-0812">Transmembrane</keyword>
<gene>
    <name evidence="2" type="ORF">ACFSBW_07415</name>
</gene>
<feature type="transmembrane region" description="Helical" evidence="1">
    <location>
        <begin position="170"/>
        <end position="193"/>
    </location>
</feature>
<keyword evidence="1" id="KW-1133">Transmembrane helix</keyword>
<feature type="transmembrane region" description="Helical" evidence="1">
    <location>
        <begin position="138"/>
        <end position="158"/>
    </location>
</feature>
<dbReference type="InterPro" id="IPR055943">
    <property type="entry name" value="DUF7521"/>
</dbReference>
<keyword evidence="3" id="KW-1185">Reference proteome</keyword>
<feature type="transmembrane region" description="Helical" evidence="1">
    <location>
        <begin position="76"/>
        <end position="100"/>
    </location>
</feature>
<dbReference type="AlphaFoldDB" id="A0ABD6D644"/>
<evidence type="ECO:0000313" key="2">
    <source>
        <dbReference type="EMBL" id="MFD1641700.1"/>
    </source>
</evidence>
<organism evidence="2 3">
    <name type="scientific">Halohasta litorea</name>
    <dbReference type="NCBI Taxonomy" id="869891"/>
    <lineage>
        <taxon>Archaea</taxon>
        <taxon>Methanobacteriati</taxon>
        <taxon>Methanobacteriota</taxon>
        <taxon>Stenosarchaea group</taxon>
        <taxon>Halobacteria</taxon>
        <taxon>Halobacteriales</taxon>
        <taxon>Haloferacaceae</taxon>
        <taxon>Halohasta</taxon>
    </lineage>
</organism>
<dbReference type="RefSeq" id="WP_256396701.1">
    <property type="nucleotide sequence ID" value="NZ_JANHDJ010000005.1"/>
</dbReference>
<feature type="transmembrane region" description="Helical" evidence="1">
    <location>
        <begin position="199"/>
        <end position="217"/>
    </location>
</feature>
<dbReference type="Proteomes" id="UP001597052">
    <property type="component" value="Unassembled WGS sequence"/>
</dbReference>
<evidence type="ECO:0000256" key="1">
    <source>
        <dbReference type="SAM" id="Phobius"/>
    </source>
</evidence>
<keyword evidence="1" id="KW-0472">Membrane</keyword>
<evidence type="ECO:0000313" key="3">
    <source>
        <dbReference type="Proteomes" id="UP001597052"/>
    </source>
</evidence>
<dbReference type="EMBL" id="JBHUDM010000002">
    <property type="protein sequence ID" value="MFD1641700.1"/>
    <property type="molecule type" value="Genomic_DNA"/>
</dbReference>
<accession>A0ABD6D644</accession>
<name>A0ABD6D644_9EURY</name>
<dbReference type="Pfam" id="PF24365">
    <property type="entry name" value="DUF7521"/>
    <property type="match status" value="2"/>
</dbReference>
<feature type="transmembrane region" description="Helical" evidence="1">
    <location>
        <begin position="49"/>
        <end position="70"/>
    </location>
</feature>
<reference evidence="2 3" key="1">
    <citation type="journal article" date="2019" name="Int. J. Syst. Evol. Microbiol.">
        <title>The Global Catalogue of Microorganisms (GCM) 10K type strain sequencing project: providing services to taxonomists for standard genome sequencing and annotation.</title>
        <authorList>
            <consortium name="The Broad Institute Genomics Platform"/>
            <consortium name="The Broad Institute Genome Sequencing Center for Infectious Disease"/>
            <person name="Wu L."/>
            <person name="Ma J."/>
        </authorList>
    </citation>
    <scope>NUCLEOTIDE SEQUENCE [LARGE SCALE GENOMIC DNA]</scope>
    <source>
        <strain evidence="2 3">CGMCC 1.10593</strain>
    </source>
</reference>
<comment type="caution">
    <text evidence="2">The sequence shown here is derived from an EMBL/GenBank/DDBJ whole genome shotgun (WGS) entry which is preliminary data.</text>
</comment>
<feature type="transmembrane region" description="Helical" evidence="1">
    <location>
        <begin position="12"/>
        <end position="37"/>
    </location>
</feature>
<proteinExistence type="predicted"/>
<protein>
    <submittedName>
        <fullName evidence="2">Uncharacterized protein</fullName>
    </submittedName>
</protein>